<accession>A0ABD3N7I7</accession>
<proteinExistence type="predicted"/>
<evidence type="ECO:0000256" key="1">
    <source>
        <dbReference type="SAM" id="SignalP"/>
    </source>
</evidence>
<reference evidence="2 3" key="1">
    <citation type="submission" date="2024-10" db="EMBL/GenBank/DDBJ databases">
        <title>Updated reference genomes for cyclostephanoid diatoms.</title>
        <authorList>
            <person name="Roberts W.R."/>
            <person name="Alverson A.J."/>
        </authorList>
    </citation>
    <scope>NUCLEOTIDE SEQUENCE [LARGE SCALE GENOMIC DNA]</scope>
    <source>
        <strain evidence="2 3">AJA232-27</strain>
    </source>
</reference>
<organism evidence="2 3">
    <name type="scientific">Discostella pseudostelligera</name>
    <dbReference type="NCBI Taxonomy" id="259834"/>
    <lineage>
        <taxon>Eukaryota</taxon>
        <taxon>Sar</taxon>
        <taxon>Stramenopiles</taxon>
        <taxon>Ochrophyta</taxon>
        <taxon>Bacillariophyta</taxon>
        <taxon>Coscinodiscophyceae</taxon>
        <taxon>Thalassiosirophycidae</taxon>
        <taxon>Stephanodiscales</taxon>
        <taxon>Stephanodiscaceae</taxon>
        <taxon>Discostella</taxon>
    </lineage>
</organism>
<keyword evidence="1" id="KW-0732">Signal</keyword>
<feature type="signal peptide" evidence="1">
    <location>
        <begin position="1"/>
        <end position="24"/>
    </location>
</feature>
<dbReference type="EMBL" id="JALLBG020000020">
    <property type="protein sequence ID" value="KAL3771857.1"/>
    <property type="molecule type" value="Genomic_DNA"/>
</dbReference>
<comment type="caution">
    <text evidence="2">The sequence shown here is derived from an EMBL/GenBank/DDBJ whole genome shotgun (WGS) entry which is preliminary data.</text>
</comment>
<name>A0ABD3N7I7_9STRA</name>
<keyword evidence="3" id="KW-1185">Reference proteome</keyword>
<sequence>MKANLLFLALSVALTTTSPSFAAAASPLTTSSKAASASKTRLRHTSLAFHSASSSSPFLFARRTFTRKNQFCHFASNNHAATEDDINYDDNNSMVEFFNTYTEWKPLFRNVMSSSQSSNHVALASSLLLSNIDDATLANSDSDGSSISITDNNNEAMNLWGISTLEQRHPWRLLPSKPTLDTSLQSLSNFLDAWQQSLLDIPLDELITGENDLRFLEEGRRTIAVTRFHVLDEYNYANNNNNYGGSKSDDQGLGEELVVEGLGSYYGWEMELFRTCWSEVAHLMHQDSSDTGSLVLLPDWIKYTAGLEGGDGSRGGSSGGDDNDDSVVGLKYVQKFVENNIIQPIAWLGKAEDWEIVAMERGNLAVRLLYKLSDIPDLSKR</sequence>
<gene>
    <name evidence="2" type="ORF">ACHAWU_004416</name>
</gene>
<dbReference type="AlphaFoldDB" id="A0ABD3N7I7"/>
<evidence type="ECO:0000313" key="3">
    <source>
        <dbReference type="Proteomes" id="UP001530293"/>
    </source>
</evidence>
<protein>
    <submittedName>
        <fullName evidence="2">Uncharacterized protein</fullName>
    </submittedName>
</protein>
<dbReference type="Proteomes" id="UP001530293">
    <property type="component" value="Unassembled WGS sequence"/>
</dbReference>
<evidence type="ECO:0000313" key="2">
    <source>
        <dbReference type="EMBL" id="KAL3771857.1"/>
    </source>
</evidence>
<feature type="chain" id="PRO_5044843863" evidence="1">
    <location>
        <begin position="25"/>
        <end position="381"/>
    </location>
</feature>